<name>A0A9X1MXE5_9GAMM</name>
<evidence type="ECO:0000259" key="1">
    <source>
        <dbReference type="Pfam" id="PF06048"/>
    </source>
</evidence>
<dbReference type="AlphaFoldDB" id="A0A9X1MXE5"/>
<reference evidence="2" key="1">
    <citation type="submission" date="2021-11" db="EMBL/GenBank/DDBJ databases">
        <title>Jinshanibacter sp. isolated from one year old Eriocheir sinensis.</title>
        <authorList>
            <person name="Li J.-Y."/>
            <person name="He W."/>
            <person name="Gao T.-H."/>
        </authorList>
    </citation>
    <scope>NUCLEOTIDE SEQUENCE</scope>
    <source>
        <strain evidence="2">LJY008</strain>
    </source>
</reference>
<evidence type="ECO:0000313" key="3">
    <source>
        <dbReference type="Proteomes" id="UP001139171"/>
    </source>
</evidence>
<protein>
    <submittedName>
        <fullName evidence="2">DUF927 domain-containing protein</fullName>
    </submittedName>
</protein>
<proteinExistence type="predicted"/>
<dbReference type="Pfam" id="PF06048">
    <property type="entry name" value="DUF927"/>
    <property type="match status" value="1"/>
</dbReference>
<comment type="caution">
    <text evidence="2">The sequence shown here is derived from an EMBL/GenBank/DDBJ whole genome shotgun (WGS) entry which is preliminary data.</text>
</comment>
<feature type="domain" description="DUF927" evidence="1">
    <location>
        <begin position="40"/>
        <end position="304"/>
    </location>
</feature>
<keyword evidence="3" id="KW-1185">Reference proteome</keyword>
<dbReference type="RefSeq" id="WP_230611068.1">
    <property type="nucleotide sequence ID" value="NZ_JAJNAG010000050.1"/>
</dbReference>
<evidence type="ECO:0000313" key="2">
    <source>
        <dbReference type="EMBL" id="MCD1127361.1"/>
    </source>
</evidence>
<organism evidence="2 3">
    <name type="scientific">Limnobaculum eriocheiris</name>
    <dbReference type="NCBI Taxonomy" id="2897391"/>
    <lineage>
        <taxon>Bacteria</taxon>
        <taxon>Pseudomonadati</taxon>
        <taxon>Pseudomonadota</taxon>
        <taxon>Gammaproteobacteria</taxon>
        <taxon>Enterobacterales</taxon>
        <taxon>Budviciaceae</taxon>
        <taxon>Limnobaculum</taxon>
    </lineage>
</organism>
<dbReference type="EMBL" id="JAJNAG010000050">
    <property type="protein sequence ID" value="MCD1127361.1"/>
    <property type="molecule type" value="Genomic_DNA"/>
</dbReference>
<accession>A0A9X1MXE5</accession>
<gene>
    <name evidence="2" type="ORF">LPW36_15400</name>
</gene>
<dbReference type="InterPro" id="IPR009270">
    <property type="entry name" value="DUF927"/>
</dbReference>
<dbReference type="Proteomes" id="UP001139171">
    <property type="component" value="Unassembled WGS sequence"/>
</dbReference>
<sequence length="591" mass="65315">MSNINTQPTKACLPENFFEYNGCLYFHDAINDKDILVSTQSLVPVVKACNKNLNANWHIMLHCINHSGAEVEINICLKQAAMNIDPITGYLAGCGVFIKNKRYFMSFLEASCGLDLPVYRVATQAGFQPDGELIFMYGYTPVFAPENVDFQGVVPAESMKVNESVAIFGLLDDWKLRVAGKVQGFAPKLSILIGLSSPLLPFIGESGALFHLAGHSSTGKTVALQLCASVNGPAAEPGSGALTGIQRWNATSNGLETLLASSNNTTLCVDELGSFAGKNFSNVLYDAVSGKSKVRMNVEGFGRAAESTWSQNVLSTGELTIEDRIRQDKVPVKDGQLHRSLSIPITAEDSRDEGESAEAARQRMGELKRNLLSLYGSAGYEFVRCLTGLLDDSDRALGWHQTVVCLKDAYRIRTNELTCRLQANQIELTDVEMRALGRFGILYLTGVLAVEWEILPWSSEDVFDVVYEAFSRWLDNYRNDENSKESILSGVQNYLGSQETRFHDVKVPRPGVVKADIVGYRLKDGCFLVLPDALEKLAEKWGLNAKKLAQLIDAEEYLVRPEKDRLTMRKDIYQLKVTGYCISSAFINAEF</sequence>